<dbReference type="Proteomes" id="UP001519460">
    <property type="component" value="Unassembled WGS sequence"/>
</dbReference>
<feature type="region of interest" description="Disordered" evidence="1">
    <location>
        <begin position="1"/>
        <end position="60"/>
    </location>
</feature>
<evidence type="ECO:0000313" key="3">
    <source>
        <dbReference type="Proteomes" id="UP001519460"/>
    </source>
</evidence>
<feature type="compositionally biased region" description="Polar residues" evidence="1">
    <location>
        <begin position="1"/>
        <end position="12"/>
    </location>
</feature>
<dbReference type="EMBL" id="JACVVK020000018">
    <property type="protein sequence ID" value="KAK7503775.1"/>
    <property type="molecule type" value="Genomic_DNA"/>
</dbReference>
<accession>A0ABD0LX73</accession>
<sequence>MTGSGNPATEQDAASRNRKVSERSTSALQVVAAKITTETFNGHSPFKPPSAPPPQRHHLAEDVTGDQPYLINTGDIPTPLSLPLSSPGPCTETIFRCGGPCQYVCVLAPQQGPAARDNMTCGPDSGTLFELTSGESEETESDRQSVRSLLCRLTDCSTKLNQAWPWCRRARLVACGSQLSSACSACHCGRKQSYTSNTRRYRGETQQLR</sequence>
<name>A0ABD0LX73_9CAEN</name>
<feature type="compositionally biased region" description="Basic and acidic residues" evidence="1">
    <location>
        <begin position="13"/>
        <end position="22"/>
    </location>
</feature>
<protein>
    <recommendedName>
        <fullName evidence="4">PLAC domain-containing protein</fullName>
    </recommendedName>
</protein>
<evidence type="ECO:0000256" key="1">
    <source>
        <dbReference type="SAM" id="MobiDB-lite"/>
    </source>
</evidence>
<reference evidence="2 3" key="1">
    <citation type="journal article" date="2023" name="Sci. Data">
        <title>Genome assembly of the Korean intertidal mud-creeper Batillaria attramentaria.</title>
        <authorList>
            <person name="Patra A.K."/>
            <person name="Ho P.T."/>
            <person name="Jun S."/>
            <person name="Lee S.J."/>
            <person name="Kim Y."/>
            <person name="Won Y.J."/>
        </authorList>
    </citation>
    <scope>NUCLEOTIDE SEQUENCE [LARGE SCALE GENOMIC DNA]</scope>
    <source>
        <strain evidence="2">Wonlab-2016</strain>
    </source>
</reference>
<keyword evidence="3" id="KW-1185">Reference proteome</keyword>
<gene>
    <name evidence="2" type="ORF">BaRGS_00004898</name>
</gene>
<comment type="caution">
    <text evidence="2">The sequence shown here is derived from an EMBL/GenBank/DDBJ whole genome shotgun (WGS) entry which is preliminary data.</text>
</comment>
<evidence type="ECO:0000313" key="2">
    <source>
        <dbReference type="EMBL" id="KAK7503775.1"/>
    </source>
</evidence>
<dbReference type="AlphaFoldDB" id="A0ABD0LX73"/>
<evidence type="ECO:0008006" key="4">
    <source>
        <dbReference type="Google" id="ProtNLM"/>
    </source>
</evidence>
<organism evidence="2 3">
    <name type="scientific">Batillaria attramentaria</name>
    <dbReference type="NCBI Taxonomy" id="370345"/>
    <lineage>
        <taxon>Eukaryota</taxon>
        <taxon>Metazoa</taxon>
        <taxon>Spiralia</taxon>
        <taxon>Lophotrochozoa</taxon>
        <taxon>Mollusca</taxon>
        <taxon>Gastropoda</taxon>
        <taxon>Caenogastropoda</taxon>
        <taxon>Sorbeoconcha</taxon>
        <taxon>Cerithioidea</taxon>
        <taxon>Batillariidae</taxon>
        <taxon>Batillaria</taxon>
    </lineage>
</organism>
<proteinExistence type="predicted"/>